<dbReference type="InterPro" id="IPR041122">
    <property type="entry name" value="RecJ_OB"/>
</dbReference>
<dbReference type="InterPro" id="IPR004610">
    <property type="entry name" value="RecJ"/>
</dbReference>
<reference evidence="9 10" key="1">
    <citation type="journal article" date="2015" name="Nature">
        <title>rRNA introns, odd ribosomes, and small enigmatic genomes across a large radiation of phyla.</title>
        <authorList>
            <person name="Brown C.T."/>
            <person name="Hug L.A."/>
            <person name="Thomas B.C."/>
            <person name="Sharon I."/>
            <person name="Castelle C.J."/>
            <person name="Singh A."/>
            <person name="Wilkins M.J."/>
            <person name="Williams K.H."/>
            <person name="Banfield J.F."/>
        </authorList>
    </citation>
    <scope>NUCLEOTIDE SEQUENCE [LARGE SCALE GENOMIC DNA]</scope>
</reference>
<feature type="domain" description="DDH" evidence="6">
    <location>
        <begin position="72"/>
        <end position="232"/>
    </location>
</feature>
<dbReference type="Gene3D" id="3.10.310.30">
    <property type="match status" value="1"/>
</dbReference>
<dbReference type="GO" id="GO:0003676">
    <property type="term" value="F:nucleic acid binding"/>
    <property type="evidence" value="ECO:0007669"/>
    <property type="project" value="InterPro"/>
</dbReference>
<dbReference type="InterPro" id="IPR001667">
    <property type="entry name" value="DDH_dom"/>
</dbReference>
<dbReference type="GO" id="GO:0006281">
    <property type="term" value="P:DNA repair"/>
    <property type="evidence" value="ECO:0007669"/>
    <property type="project" value="InterPro"/>
</dbReference>
<name>A0A0G0MPJ3_9BACT</name>
<dbReference type="Gene3D" id="3.90.1640.30">
    <property type="match status" value="1"/>
</dbReference>
<sequence>MTYESSKKWIIPENISSKDGIVEEILTKRGLNKDEFNDYLNPSLSSIPTWEKLYGANNAAEKIIKAVNENKRIFIHGDFDVDGISATAIMWDFLYREVSDKLGKKVHVLPYIPDRVDEGYGLSKSSVDAMIKEGGNLIVTVDCGVRDRVLIEEYMQNSACEFIVTDHHALPENIEDIKYTLVHQMFPQSEYPEQRISGTFVAFLLTQAIRSQLEIDSELSINSRGLDLVALSTVTDMMPLVGINRTIVKYGLEQIRMGSRYGLKYIMELSGVEIADTDSYHLGFVIGPRLNAAGRIGSAMDALKLLVTKDKMKAREYAAKLHNLNVQRQETTQSIIKEAEQILNIEDTLLFISGEEWHEGIIGLVAGKLMEKYGKPVIVATKTDNGSYKGSARSIASFNITKAVSNFGDYLERYGGHAQAAGFTVKPNELERFKKKLIKYANENISTDVLERTLEIDAIIEPTDVTQDMYGEIDKLKPFGYGNSKPLIMLKGVEINEKYLMKGGEHIKLRLRSGMKDVIALMFNCREDGEKLNEGDTIDIAGSLTENTWNGFRSIEVQVKEWRSTN</sequence>
<proteinExistence type="inferred from homology"/>
<comment type="similarity">
    <text evidence="1">Belongs to the RecJ family.</text>
</comment>
<dbReference type="GO" id="GO:0008409">
    <property type="term" value="F:5'-3' exonuclease activity"/>
    <property type="evidence" value="ECO:0007669"/>
    <property type="project" value="InterPro"/>
</dbReference>
<keyword evidence="5 9" id="KW-0269">Exonuclease</keyword>
<dbReference type="PATRIC" id="fig|1619100.3.peg.15"/>
<dbReference type="EMBL" id="LBWK01000001">
    <property type="protein sequence ID" value="KKR05974.1"/>
    <property type="molecule type" value="Genomic_DNA"/>
</dbReference>
<dbReference type="NCBIfam" id="TIGR00644">
    <property type="entry name" value="recJ"/>
    <property type="match status" value="1"/>
</dbReference>
<evidence type="ECO:0000259" key="8">
    <source>
        <dbReference type="Pfam" id="PF17768"/>
    </source>
</evidence>
<evidence type="ECO:0000313" key="10">
    <source>
        <dbReference type="Proteomes" id="UP000034799"/>
    </source>
</evidence>
<evidence type="ECO:0000313" key="9">
    <source>
        <dbReference type="EMBL" id="KKR05974.1"/>
    </source>
</evidence>
<protein>
    <recommendedName>
        <fullName evidence="2">Single-stranded-DNA-specific exonuclease RecJ</fullName>
    </recommendedName>
</protein>
<accession>A0A0G0MPJ3</accession>
<dbReference type="InterPro" id="IPR038763">
    <property type="entry name" value="DHH_sf"/>
</dbReference>
<feature type="domain" description="DHHA1" evidence="7">
    <location>
        <begin position="352"/>
        <end position="442"/>
    </location>
</feature>
<feature type="domain" description="RecJ OB" evidence="8">
    <location>
        <begin position="456"/>
        <end position="560"/>
    </location>
</feature>
<dbReference type="Pfam" id="PF01368">
    <property type="entry name" value="DHH"/>
    <property type="match status" value="1"/>
</dbReference>
<dbReference type="AlphaFoldDB" id="A0A0G0MPJ3"/>
<dbReference type="InterPro" id="IPR051673">
    <property type="entry name" value="SSDNA_exonuclease_RecJ"/>
</dbReference>
<dbReference type="InterPro" id="IPR003156">
    <property type="entry name" value="DHHA1_dom"/>
</dbReference>
<evidence type="ECO:0000256" key="2">
    <source>
        <dbReference type="ARBA" id="ARBA00019841"/>
    </source>
</evidence>
<evidence type="ECO:0000256" key="4">
    <source>
        <dbReference type="ARBA" id="ARBA00022801"/>
    </source>
</evidence>
<dbReference type="SUPFAM" id="SSF64182">
    <property type="entry name" value="DHH phosphoesterases"/>
    <property type="match status" value="1"/>
</dbReference>
<dbReference type="STRING" id="1619100.UT34_C0001G0014"/>
<dbReference type="GO" id="GO:0006310">
    <property type="term" value="P:DNA recombination"/>
    <property type="evidence" value="ECO:0007669"/>
    <property type="project" value="InterPro"/>
</dbReference>
<evidence type="ECO:0000259" key="7">
    <source>
        <dbReference type="Pfam" id="PF02272"/>
    </source>
</evidence>
<keyword evidence="4" id="KW-0378">Hydrolase</keyword>
<dbReference type="Proteomes" id="UP000034799">
    <property type="component" value="Unassembled WGS sequence"/>
</dbReference>
<evidence type="ECO:0000256" key="5">
    <source>
        <dbReference type="ARBA" id="ARBA00022839"/>
    </source>
</evidence>
<dbReference type="Pfam" id="PF02272">
    <property type="entry name" value="DHHA1"/>
    <property type="match status" value="1"/>
</dbReference>
<evidence type="ECO:0000259" key="6">
    <source>
        <dbReference type="Pfam" id="PF01368"/>
    </source>
</evidence>
<evidence type="ECO:0000256" key="1">
    <source>
        <dbReference type="ARBA" id="ARBA00005915"/>
    </source>
</evidence>
<dbReference type="PANTHER" id="PTHR30255:SF2">
    <property type="entry name" value="SINGLE-STRANDED-DNA-SPECIFIC EXONUCLEASE RECJ"/>
    <property type="match status" value="1"/>
</dbReference>
<comment type="caution">
    <text evidence="9">The sequence shown here is derived from an EMBL/GenBank/DDBJ whole genome shotgun (WGS) entry which is preliminary data.</text>
</comment>
<organism evidence="9 10">
    <name type="scientific">candidate division WS6 bacterium GW2011_GWF2_39_15</name>
    <dbReference type="NCBI Taxonomy" id="1619100"/>
    <lineage>
        <taxon>Bacteria</taxon>
        <taxon>Candidatus Dojkabacteria</taxon>
    </lineage>
</organism>
<dbReference type="PANTHER" id="PTHR30255">
    <property type="entry name" value="SINGLE-STRANDED-DNA-SPECIFIC EXONUCLEASE RECJ"/>
    <property type="match status" value="1"/>
</dbReference>
<evidence type="ECO:0000256" key="3">
    <source>
        <dbReference type="ARBA" id="ARBA00022722"/>
    </source>
</evidence>
<gene>
    <name evidence="9" type="ORF">UT34_C0001G0014</name>
</gene>
<dbReference type="Pfam" id="PF17768">
    <property type="entry name" value="RecJ_OB"/>
    <property type="match status" value="1"/>
</dbReference>
<keyword evidence="3" id="KW-0540">Nuclease</keyword>